<reference evidence="1 2" key="2">
    <citation type="submission" date="2018-11" db="EMBL/GenBank/DDBJ databases">
        <authorList>
            <consortium name="Pathogen Informatics"/>
        </authorList>
    </citation>
    <scope>NUCLEOTIDE SEQUENCE [LARGE SCALE GENOMIC DNA]</scope>
    <source>
        <strain evidence="1 2">Egypt</strain>
    </source>
</reference>
<dbReference type="OrthoDB" id="6270600at2759"/>
<name>A0A183AA91_9TREM</name>
<dbReference type="Proteomes" id="UP000272942">
    <property type="component" value="Unassembled WGS sequence"/>
</dbReference>
<organism evidence="3">
    <name type="scientific">Echinostoma caproni</name>
    <dbReference type="NCBI Taxonomy" id="27848"/>
    <lineage>
        <taxon>Eukaryota</taxon>
        <taxon>Metazoa</taxon>
        <taxon>Spiralia</taxon>
        <taxon>Lophotrochozoa</taxon>
        <taxon>Platyhelminthes</taxon>
        <taxon>Trematoda</taxon>
        <taxon>Digenea</taxon>
        <taxon>Plagiorchiida</taxon>
        <taxon>Echinostomata</taxon>
        <taxon>Echinostomatoidea</taxon>
        <taxon>Echinostomatidae</taxon>
        <taxon>Echinostoma</taxon>
    </lineage>
</organism>
<evidence type="ECO:0000313" key="3">
    <source>
        <dbReference type="WBParaSite" id="ECPE_0000388101-mRNA-1"/>
    </source>
</evidence>
<sequence>MFPRRCLFACAADKSTVAPAVSGAKSGPTEELKRACRKSVAHFRRIYQFDLELSRPTVDSCELKRTTSMGQFGSNRESDSRVPNVWHWESVDLRTTYVPEFYHPEQAKLPGYQREVLSKSVSAPVIPRTPHKVINRLPARVKSKQGVATDATPSTSPTLFTLWRPKIRRSTQSMGSISTKFETDERKARITLGLAGPDRNGPDREIQLNRRARSQEFTKTPASISHIKTDNFVIDQTCSKPRLSKSGVKSCTARVVTVESKSVSYKAAYYFFIT</sequence>
<protein>
    <submittedName>
        <fullName evidence="3">CDI domain-containing protein</fullName>
    </submittedName>
</protein>
<dbReference type="EMBL" id="UZAN01040768">
    <property type="protein sequence ID" value="VDP70875.1"/>
    <property type="molecule type" value="Genomic_DNA"/>
</dbReference>
<keyword evidence="2" id="KW-1185">Reference proteome</keyword>
<dbReference type="WBParaSite" id="ECPE_0000388101-mRNA-1">
    <property type="protein sequence ID" value="ECPE_0000388101-mRNA-1"/>
    <property type="gene ID" value="ECPE_0000388101"/>
</dbReference>
<accession>A0A183AA91</accession>
<gene>
    <name evidence="1" type="ORF">ECPE_LOCUS3876</name>
</gene>
<evidence type="ECO:0000313" key="1">
    <source>
        <dbReference type="EMBL" id="VDP70875.1"/>
    </source>
</evidence>
<proteinExistence type="predicted"/>
<evidence type="ECO:0000313" key="2">
    <source>
        <dbReference type="Proteomes" id="UP000272942"/>
    </source>
</evidence>
<dbReference type="AlphaFoldDB" id="A0A183AA91"/>
<reference evidence="3" key="1">
    <citation type="submission" date="2016-06" db="UniProtKB">
        <authorList>
            <consortium name="WormBaseParasite"/>
        </authorList>
    </citation>
    <scope>IDENTIFICATION</scope>
</reference>